<evidence type="ECO:0000313" key="3">
    <source>
        <dbReference type="Proteomes" id="UP000310066"/>
    </source>
</evidence>
<organism evidence="2 3">
    <name type="scientific">Friedmanniomyces endolithicus</name>
    <dbReference type="NCBI Taxonomy" id="329885"/>
    <lineage>
        <taxon>Eukaryota</taxon>
        <taxon>Fungi</taxon>
        <taxon>Dikarya</taxon>
        <taxon>Ascomycota</taxon>
        <taxon>Pezizomycotina</taxon>
        <taxon>Dothideomycetes</taxon>
        <taxon>Dothideomycetidae</taxon>
        <taxon>Mycosphaerellales</taxon>
        <taxon>Teratosphaeriaceae</taxon>
        <taxon>Friedmanniomyces</taxon>
    </lineage>
</organism>
<name>A0A4U0UH37_9PEZI</name>
<feature type="compositionally biased region" description="Polar residues" evidence="1">
    <location>
        <begin position="29"/>
        <end position="47"/>
    </location>
</feature>
<accession>A0A4U0UH37</accession>
<dbReference type="Proteomes" id="UP000310066">
    <property type="component" value="Unassembled WGS sequence"/>
</dbReference>
<feature type="region of interest" description="Disordered" evidence="1">
    <location>
        <begin position="1"/>
        <end position="108"/>
    </location>
</feature>
<feature type="compositionally biased region" description="Acidic residues" evidence="1">
    <location>
        <begin position="1"/>
        <end position="11"/>
    </location>
</feature>
<sequence>MAASSDDDPADDSSIHEEGGLTGTFPIVTETSLTRTPSVESTASGSDGASAWSPWRSEDMRKNEESSGELESQAIDSTASPGMPVSGHTIVAEVSHGGNPPPLKNTFPKSFQRFRVLPIASQYVRARAAAEAPKEAGTEGRKMQIFRKPGLKKSGASVLPKPPDQGA</sequence>
<gene>
    <name evidence="2" type="ORF">B0A54_14211</name>
</gene>
<reference evidence="2 3" key="1">
    <citation type="submission" date="2017-03" db="EMBL/GenBank/DDBJ databases">
        <title>Genomes of endolithic fungi from Antarctica.</title>
        <authorList>
            <person name="Coleine C."/>
            <person name="Masonjones S."/>
            <person name="Stajich J.E."/>
        </authorList>
    </citation>
    <scope>NUCLEOTIDE SEQUENCE [LARGE SCALE GENOMIC DNA]</scope>
    <source>
        <strain evidence="2 3">CCFEE 5311</strain>
    </source>
</reference>
<comment type="caution">
    <text evidence="2">The sequence shown here is derived from an EMBL/GenBank/DDBJ whole genome shotgun (WGS) entry which is preliminary data.</text>
</comment>
<evidence type="ECO:0000256" key="1">
    <source>
        <dbReference type="SAM" id="MobiDB-lite"/>
    </source>
</evidence>
<dbReference type="AlphaFoldDB" id="A0A4U0UH37"/>
<feature type="compositionally biased region" description="Basic and acidic residues" evidence="1">
    <location>
        <begin position="56"/>
        <end position="65"/>
    </location>
</feature>
<dbReference type="OrthoDB" id="3926343at2759"/>
<evidence type="ECO:0000313" key="2">
    <source>
        <dbReference type="EMBL" id="TKA33825.1"/>
    </source>
</evidence>
<dbReference type="EMBL" id="NAJP01000084">
    <property type="protein sequence ID" value="TKA33825.1"/>
    <property type="molecule type" value="Genomic_DNA"/>
</dbReference>
<protein>
    <submittedName>
        <fullName evidence="2">Uncharacterized protein</fullName>
    </submittedName>
</protein>
<proteinExistence type="predicted"/>
<feature type="region of interest" description="Disordered" evidence="1">
    <location>
        <begin position="130"/>
        <end position="167"/>
    </location>
</feature>
<feature type="compositionally biased region" description="Basic and acidic residues" evidence="1">
    <location>
        <begin position="132"/>
        <end position="142"/>
    </location>
</feature>